<dbReference type="InterPro" id="IPR002048">
    <property type="entry name" value="EF_hand_dom"/>
</dbReference>
<evidence type="ECO:0000256" key="6">
    <source>
        <dbReference type="ARBA" id="ARBA00022741"/>
    </source>
</evidence>
<dbReference type="InterPro" id="IPR018247">
    <property type="entry name" value="EF_Hand_1_Ca_BS"/>
</dbReference>
<sequence length="543" mass="62292">MGICTSNEYLKIQPSHGHLISKSEVSNAARLEIITKHYDFIKVLGYGQFGTVREAIKISPHSKSATAKSAPSNQIHYAVKSISKERLQDSLDLLKNELMILQLVDHPNIIKLYETYEDAKYIHLVTELCEGGDLYEYLIDRENLSENEVTRIMQKVLSAVNHLHALHICHRDIKPENFMLTSKKEGAELKLIDFGLSVRFGEDGMDTKVGTPYFLAPEILRGGYGKECDIWSTGVMMYFLLANKYPFGGAGINDLLRNIQKANYSFSDLCWKQISPQAKDLIARMLVVPPPDRITINQALRHEWFTMVKDNCQIKIDGNIFDSLKKHKARGKLWQEAMKVLVRNLSQEQLEGLQNIFKEIDRKQTGFITADDIRTCMDKNGFYMAREEFNMLISNIEYLGNGKLNYTQFLIAALDKKKIFDDETLWMTFNHFDIDGNGSISVHELRFVLEKAGCYISDTDMDEILGEFQLESGGTMNFEEFKSIMWCFSNDSSEISTENDDLLYASRRGMRMLSQRKMTIRRTTMMGSMKKLKTSSQCDLNNF</sequence>
<evidence type="ECO:0000259" key="12">
    <source>
        <dbReference type="PROSITE" id="PS50222"/>
    </source>
</evidence>
<evidence type="ECO:0000256" key="8">
    <source>
        <dbReference type="ARBA" id="ARBA00022837"/>
    </source>
</evidence>
<proteinExistence type="inferred from homology"/>
<evidence type="ECO:0000313" key="14">
    <source>
        <dbReference type="Proteomes" id="UP001162131"/>
    </source>
</evidence>
<dbReference type="SMART" id="SM00220">
    <property type="entry name" value="S_TKc"/>
    <property type="match status" value="1"/>
</dbReference>
<evidence type="ECO:0000256" key="1">
    <source>
        <dbReference type="ARBA" id="ARBA00001946"/>
    </source>
</evidence>
<organism evidence="13 14">
    <name type="scientific">Blepharisma stoltei</name>
    <dbReference type="NCBI Taxonomy" id="1481888"/>
    <lineage>
        <taxon>Eukaryota</taxon>
        <taxon>Sar</taxon>
        <taxon>Alveolata</taxon>
        <taxon>Ciliophora</taxon>
        <taxon>Postciliodesmatophora</taxon>
        <taxon>Heterotrichea</taxon>
        <taxon>Heterotrichida</taxon>
        <taxon>Blepharismidae</taxon>
        <taxon>Blepharisma</taxon>
    </lineage>
</organism>
<dbReference type="Pfam" id="PF13499">
    <property type="entry name" value="EF-hand_7"/>
    <property type="match status" value="1"/>
</dbReference>
<feature type="domain" description="EF-hand" evidence="12">
    <location>
        <begin position="348"/>
        <end position="383"/>
    </location>
</feature>
<dbReference type="PROSITE" id="PS50222">
    <property type="entry name" value="EF_HAND_2"/>
    <property type="match status" value="2"/>
</dbReference>
<reference evidence="13" key="1">
    <citation type="submission" date="2021-09" db="EMBL/GenBank/DDBJ databases">
        <authorList>
            <consortium name="AG Swart"/>
            <person name="Singh M."/>
            <person name="Singh A."/>
            <person name="Seah K."/>
            <person name="Emmerich C."/>
        </authorList>
    </citation>
    <scope>NUCLEOTIDE SEQUENCE</scope>
    <source>
        <strain evidence="13">ATCC30299</strain>
    </source>
</reference>
<dbReference type="Gene3D" id="1.10.510.10">
    <property type="entry name" value="Transferase(Phosphotransferase) domain 1"/>
    <property type="match status" value="1"/>
</dbReference>
<comment type="similarity">
    <text evidence="10">Belongs to the protein kinase superfamily. Ser/Thr protein kinase family. CDPK subfamily.</text>
</comment>
<evidence type="ECO:0000256" key="2">
    <source>
        <dbReference type="ARBA" id="ARBA00011245"/>
    </source>
</evidence>
<evidence type="ECO:0000256" key="9">
    <source>
        <dbReference type="ARBA" id="ARBA00022840"/>
    </source>
</evidence>
<evidence type="ECO:0000256" key="10">
    <source>
        <dbReference type="ARBA" id="ARBA00024334"/>
    </source>
</evidence>
<dbReference type="PANTHER" id="PTHR24349">
    <property type="entry name" value="SERINE/THREONINE-PROTEIN KINASE"/>
    <property type="match status" value="1"/>
</dbReference>
<dbReference type="Pfam" id="PF00069">
    <property type="entry name" value="Pkinase"/>
    <property type="match status" value="1"/>
</dbReference>
<dbReference type="InterPro" id="IPR050205">
    <property type="entry name" value="CDPK_Ser/Thr_kinases"/>
</dbReference>
<dbReference type="GO" id="GO:0005524">
    <property type="term" value="F:ATP binding"/>
    <property type="evidence" value="ECO:0007669"/>
    <property type="project" value="UniProtKB-KW"/>
</dbReference>
<feature type="domain" description="EF-hand" evidence="12">
    <location>
        <begin position="420"/>
        <end position="455"/>
    </location>
</feature>
<dbReference type="InterPro" id="IPR008271">
    <property type="entry name" value="Ser/Thr_kinase_AS"/>
</dbReference>
<dbReference type="CDD" id="cd00051">
    <property type="entry name" value="EFh"/>
    <property type="match status" value="1"/>
</dbReference>
<dbReference type="AlphaFoldDB" id="A0AAU9J5I4"/>
<dbReference type="PROSITE" id="PS00018">
    <property type="entry name" value="EF_HAND_1"/>
    <property type="match status" value="1"/>
</dbReference>
<protein>
    <recommendedName>
        <fullName evidence="15">Calcium-dependent protein kinase</fullName>
    </recommendedName>
</protein>
<evidence type="ECO:0000256" key="7">
    <source>
        <dbReference type="ARBA" id="ARBA00022777"/>
    </source>
</evidence>
<keyword evidence="7" id="KW-0418">Kinase</keyword>
<dbReference type="FunFam" id="1.10.510.10:FF:000571">
    <property type="entry name" value="Maternal embryonic leucine zipper kinase"/>
    <property type="match status" value="1"/>
</dbReference>
<dbReference type="SMART" id="SM00054">
    <property type="entry name" value="EFh"/>
    <property type="match status" value="3"/>
</dbReference>
<keyword evidence="8" id="KW-0106">Calcium</keyword>
<dbReference type="Gene3D" id="3.30.200.20">
    <property type="entry name" value="Phosphorylase Kinase, domain 1"/>
    <property type="match status" value="1"/>
</dbReference>
<dbReference type="Proteomes" id="UP001162131">
    <property type="component" value="Unassembled WGS sequence"/>
</dbReference>
<dbReference type="PROSITE" id="PS50011">
    <property type="entry name" value="PROTEIN_KINASE_DOM"/>
    <property type="match status" value="1"/>
</dbReference>
<dbReference type="EMBL" id="CAJZBQ010000025">
    <property type="protein sequence ID" value="CAG9320531.1"/>
    <property type="molecule type" value="Genomic_DNA"/>
</dbReference>
<evidence type="ECO:0000256" key="4">
    <source>
        <dbReference type="ARBA" id="ARBA00022679"/>
    </source>
</evidence>
<dbReference type="InterPro" id="IPR011009">
    <property type="entry name" value="Kinase-like_dom_sf"/>
</dbReference>
<keyword evidence="9" id="KW-0067">ATP-binding</keyword>
<dbReference type="SUPFAM" id="SSF47473">
    <property type="entry name" value="EF-hand"/>
    <property type="match status" value="1"/>
</dbReference>
<evidence type="ECO:0000256" key="3">
    <source>
        <dbReference type="ARBA" id="ARBA00022527"/>
    </source>
</evidence>
<comment type="cofactor">
    <cofactor evidence="1">
        <name>Mg(2+)</name>
        <dbReference type="ChEBI" id="CHEBI:18420"/>
    </cofactor>
</comment>
<keyword evidence="6" id="KW-0547">Nucleotide-binding</keyword>
<feature type="domain" description="Protein kinase" evidence="11">
    <location>
        <begin position="38"/>
        <end position="305"/>
    </location>
</feature>
<dbReference type="GO" id="GO:0004674">
    <property type="term" value="F:protein serine/threonine kinase activity"/>
    <property type="evidence" value="ECO:0007669"/>
    <property type="project" value="UniProtKB-KW"/>
</dbReference>
<comment type="caution">
    <text evidence="13">The sequence shown here is derived from an EMBL/GenBank/DDBJ whole genome shotgun (WGS) entry which is preliminary data.</text>
</comment>
<keyword evidence="3" id="KW-0723">Serine/threonine-protein kinase</keyword>
<dbReference type="InterPro" id="IPR011992">
    <property type="entry name" value="EF-hand-dom_pair"/>
</dbReference>
<dbReference type="PROSITE" id="PS00108">
    <property type="entry name" value="PROTEIN_KINASE_ST"/>
    <property type="match status" value="1"/>
</dbReference>
<evidence type="ECO:0000256" key="5">
    <source>
        <dbReference type="ARBA" id="ARBA00022737"/>
    </source>
</evidence>
<keyword evidence="5" id="KW-0677">Repeat</keyword>
<comment type="subunit">
    <text evidence="2">Monomer.</text>
</comment>
<evidence type="ECO:0000259" key="11">
    <source>
        <dbReference type="PROSITE" id="PS50011"/>
    </source>
</evidence>
<evidence type="ECO:0000313" key="13">
    <source>
        <dbReference type="EMBL" id="CAG9320531.1"/>
    </source>
</evidence>
<gene>
    <name evidence="13" type="ORF">BSTOLATCC_MIC26445</name>
</gene>
<dbReference type="Gene3D" id="1.10.238.10">
    <property type="entry name" value="EF-hand"/>
    <property type="match status" value="1"/>
</dbReference>
<name>A0AAU9J5I4_9CILI</name>
<dbReference type="SUPFAM" id="SSF56112">
    <property type="entry name" value="Protein kinase-like (PK-like)"/>
    <property type="match status" value="1"/>
</dbReference>
<dbReference type="FunFam" id="1.10.238.10:FF:000003">
    <property type="entry name" value="Calmodulin A"/>
    <property type="match status" value="1"/>
</dbReference>
<dbReference type="CDD" id="cd05117">
    <property type="entry name" value="STKc_CAMK"/>
    <property type="match status" value="1"/>
</dbReference>
<dbReference type="InterPro" id="IPR000719">
    <property type="entry name" value="Prot_kinase_dom"/>
</dbReference>
<evidence type="ECO:0008006" key="15">
    <source>
        <dbReference type="Google" id="ProtNLM"/>
    </source>
</evidence>
<accession>A0AAU9J5I4</accession>
<keyword evidence="14" id="KW-1185">Reference proteome</keyword>
<keyword evidence="4" id="KW-0808">Transferase</keyword>
<dbReference type="GO" id="GO:0005509">
    <property type="term" value="F:calcium ion binding"/>
    <property type="evidence" value="ECO:0007669"/>
    <property type="project" value="InterPro"/>
</dbReference>